<dbReference type="Proteomes" id="UP000821866">
    <property type="component" value="Chromosome 9"/>
</dbReference>
<feature type="region of interest" description="Disordered" evidence="1">
    <location>
        <begin position="636"/>
        <end position="679"/>
    </location>
</feature>
<keyword evidence="3" id="KW-1185">Reference proteome</keyword>
<feature type="compositionally biased region" description="Low complexity" evidence="1">
    <location>
        <begin position="944"/>
        <end position="955"/>
    </location>
</feature>
<comment type="caution">
    <text evidence="2">The sequence shown here is derived from an EMBL/GenBank/DDBJ whole genome shotgun (WGS) entry which is preliminary data.</text>
</comment>
<evidence type="ECO:0000256" key="1">
    <source>
        <dbReference type="SAM" id="MobiDB-lite"/>
    </source>
</evidence>
<reference evidence="2" key="1">
    <citation type="journal article" date="2020" name="Cell">
        <title>Large-Scale Comparative Analyses of Tick Genomes Elucidate Their Genetic Diversity and Vector Capacities.</title>
        <authorList>
            <consortium name="Tick Genome and Microbiome Consortium (TIGMIC)"/>
            <person name="Jia N."/>
            <person name="Wang J."/>
            <person name="Shi W."/>
            <person name="Du L."/>
            <person name="Sun Y."/>
            <person name="Zhan W."/>
            <person name="Jiang J.F."/>
            <person name="Wang Q."/>
            <person name="Zhang B."/>
            <person name="Ji P."/>
            <person name="Bell-Sakyi L."/>
            <person name="Cui X.M."/>
            <person name="Yuan T.T."/>
            <person name="Jiang B.G."/>
            <person name="Yang W.F."/>
            <person name="Lam T.T."/>
            <person name="Chang Q.C."/>
            <person name="Ding S.J."/>
            <person name="Wang X.J."/>
            <person name="Zhu J.G."/>
            <person name="Ruan X.D."/>
            <person name="Zhao L."/>
            <person name="Wei J.T."/>
            <person name="Ye R.Z."/>
            <person name="Que T.C."/>
            <person name="Du C.H."/>
            <person name="Zhou Y.H."/>
            <person name="Cheng J.X."/>
            <person name="Dai P.F."/>
            <person name="Guo W.B."/>
            <person name="Han X.H."/>
            <person name="Huang E.J."/>
            <person name="Li L.F."/>
            <person name="Wei W."/>
            <person name="Gao Y.C."/>
            <person name="Liu J.Z."/>
            <person name="Shao H.Z."/>
            <person name="Wang X."/>
            <person name="Wang C.C."/>
            <person name="Yang T.C."/>
            <person name="Huo Q.B."/>
            <person name="Li W."/>
            <person name="Chen H.Y."/>
            <person name="Chen S.E."/>
            <person name="Zhou L.G."/>
            <person name="Ni X.B."/>
            <person name="Tian J.H."/>
            <person name="Sheng Y."/>
            <person name="Liu T."/>
            <person name="Pan Y.S."/>
            <person name="Xia L.Y."/>
            <person name="Li J."/>
            <person name="Zhao F."/>
            <person name="Cao W.C."/>
        </authorList>
    </citation>
    <scope>NUCLEOTIDE SEQUENCE</scope>
    <source>
        <strain evidence="2">Rmic-2018</strain>
    </source>
</reference>
<feature type="compositionally biased region" description="Basic and acidic residues" evidence="1">
    <location>
        <begin position="650"/>
        <end position="662"/>
    </location>
</feature>
<reference evidence="2" key="2">
    <citation type="submission" date="2021-09" db="EMBL/GenBank/DDBJ databases">
        <authorList>
            <person name="Jia N."/>
            <person name="Wang J."/>
            <person name="Shi W."/>
            <person name="Du L."/>
            <person name="Sun Y."/>
            <person name="Zhan W."/>
            <person name="Jiang J."/>
            <person name="Wang Q."/>
            <person name="Zhang B."/>
            <person name="Ji P."/>
            <person name="Sakyi L.B."/>
            <person name="Cui X."/>
            <person name="Yuan T."/>
            <person name="Jiang B."/>
            <person name="Yang W."/>
            <person name="Lam T.T.-Y."/>
            <person name="Chang Q."/>
            <person name="Ding S."/>
            <person name="Wang X."/>
            <person name="Zhu J."/>
            <person name="Ruan X."/>
            <person name="Zhao L."/>
            <person name="Wei J."/>
            <person name="Que T."/>
            <person name="Du C."/>
            <person name="Cheng J."/>
            <person name="Dai P."/>
            <person name="Han X."/>
            <person name="Huang E."/>
            <person name="Gao Y."/>
            <person name="Liu J."/>
            <person name="Shao H."/>
            <person name="Ye R."/>
            <person name="Li L."/>
            <person name="Wei W."/>
            <person name="Wang X."/>
            <person name="Wang C."/>
            <person name="Huo Q."/>
            <person name="Li W."/>
            <person name="Guo W."/>
            <person name="Chen H."/>
            <person name="Chen S."/>
            <person name="Zhou L."/>
            <person name="Zhou L."/>
            <person name="Ni X."/>
            <person name="Tian J."/>
            <person name="Zhou Y."/>
            <person name="Sheng Y."/>
            <person name="Liu T."/>
            <person name="Pan Y."/>
            <person name="Xia L."/>
            <person name="Li J."/>
            <person name="Zhao F."/>
            <person name="Cao W."/>
        </authorList>
    </citation>
    <scope>NUCLEOTIDE SEQUENCE</scope>
    <source>
        <strain evidence="2">Rmic-2018</strain>
        <tissue evidence="2">Larvae</tissue>
    </source>
</reference>
<proteinExistence type="predicted"/>
<evidence type="ECO:0000313" key="3">
    <source>
        <dbReference type="Proteomes" id="UP000821866"/>
    </source>
</evidence>
<feature type="region of interest" description="Disordered" evidence="1">
    <location>
        <begin position="371"/>
        <end position="398"/>
    </location>
</feature>
<feature type="compositionally biased region" description="Basic residues" evidence="1">
    <location>
        <begin position="89"/>
        <end position="107"/>
    </location>
</feature>
<feature type="region of interest" description="Disordered" evidence="1">
    <location>
        <begin position="823"/>
        <end position="855"/>
    </location>
</feature>
<feature type="region of interest" description="Disordered" evidence="1">
    <location>
        <begin position="1"/>
        <end position="125"/>
    </location>
</feature>
<sequence length="1052" mass="114536">MSTQDSRKQSFAAPNYSGGVNHDATGGSDAVSPRIMPPHATLPQVLPSSPAATSSPAMKFHQQGGSSMAADLPCEDYPRLSSVKGHNHDGKKGKRMFSKDHHKHKSSAAHYEHGSGNPSPSHKHLQGTAVATVSAIQEPSVAAEFNAFAIRTCWRDDVDTVDPSYTPETNNPLLLPVIDGGKEMAGIVSYAGGMSRKRPRKRHKHELRHKHGAKHKHKHRHREPYETSQFLGAEQGSVPFPANELERDRRVHTGNSQKFAAVDKQAKKHKHHHHRESKRDFQLTTADAMLKQSEALFPDASDGSALRKEETELENQMLIRRASMISRDFFLSRPDGAIDDVLQRHTEHVDQLAEISPDFSHLVLSRKHYMRSSRDVSGMPPPDSTSLSSPSDRRTTPDFAHRLSTTESFNESMAPRSRDAVERDELPTTFSHQPINCTLLADVTTLGPLNSVTLQELRVNDTGKGVANSGRTEIVVKEHRGCGVDVYKAADTADIAGPTSRSKGFGAEQNLDSSLTLAVRTAVSGLQRTQLDETFSFVPDCSNRKVNEQCDAFRPLPQSQLDSNVGELVPSSSCLSVAPVVCEASDNTEKVAHQTLSAVEQTIPSKSTEPPLPCTTENTFHDESAISHTTVDAFDKVGRDSEQVSSKSAKKTDTRQQARDHQSGGPPASLSGHAHEPDNNAVTTYEAAPMEQLRDPRGHLVSHVKYNLVVQELSEQSVGYGILEESGKNLHPALAASQERANGAIDALETEIKLMIGLPTSEAGLKAHVSLEDFETILEGQEHKPVDQEASSPKELQLRQEEKIVELQSRAPLGRVSSEQMVGTLEETEVTHEAPASLPPNKESEPPVRSPGSTKVVSGVVLDAPIETKAVMPPESVKRESLTIRMVPVVESQHHTTEAASKIGPEHSGNKNAKASHRPSSAWHKKKARSALRRSLDLSRDHTTTSSPPSTSMSPAAVAMLPGKCRGSLDTATLYAVKPRRSTSKPQLWHELSAVMSRPVLVGISTPGTAGVVMLMDEDEIEAQLNHVLPAGSQVHLRELEIYAGKARVNGK</sequence>
<protein>
    <submittedName>
        <fullName evidence="2">Uncharacterized protein</fullName>
    </submittedName>
</protein>
<accession>A0A9J6D4S5</accession>
<dbReference type="AlphaFoldDB" id="A0A9J6D4S5"/>
<name>A0A9J6D4S5_RHIMP</name>
<feature type="region of interest" description="Disordered" evidence="1">
    <location>
        <begin position="889"/>
        <end position="956"/>
    </location>
</feature>
<dbReference type="EMBL" id="JABSTU010000011">
    <property type="protein sequence ID" value="KAH8008855.1"/>
    <property type="molecule type" value="Genomic_DNA"/>
</dbReference>
<feature type="compositionally biased region" description="Low complexity" evidence="1">
    <location>
        <begin position="47"/>
        <end position="57"/>
    </location>
</feature>
<feature type="compositionally biased region" description="Basic and acidic residues" evidence="1">
    <location>
        <begin position="934"/>
        <end position="943"/>
    </location>
</feature>
<gene>
    <name evidence="2" type="ORF">HPB51_005902</name>
</gene>
<feature type="region of interest" description="Disordered" evidence="1">
    <location>
        <begin position="194"/>
        <end position="223"/>
    </location>
</feature>
<organism evidence="2 3">
    <name type="scientific">Rhipicephalus microplus</name>
    <name type="common">Cattle tick</name>
    <name type="synonym">Boophilus microplus</name>
    <dbReference type="NCBI Taxonomy" id="6941"/>
    <lineage>
        <taxon>Eukaryota</taxon>
        <taxon>Metazoa</taxon>
        <taxon>Ecdysozoa</taxon>
        <taxon>Arthropoda</taxon>
        <taxon>Chelicerata</taxon>
        <taxon>Arachnida</taxon>
        <taxon>Acari</taxon>
        <taxon>Parasitiformes</taxon>
        <taxon>Ixodida</taxon>
        <taxon>Ixodoidea</taxon>
        <taxon>Ixodidae</taxon>
        <taxon>Rhipicephalinae</taxon>
        <taxon>Rhipicephalus</taxon>
        <taxon>Boophilus</taxon>
    </lineage>
</organism>
<evidence type="ECO:0000313" key="2">
    <source>
        <dbReference type="EMBL" id="KAH8008855.1"/>
    </source>
</evidence>
<feature type="compositionally biased region" description="Basic residues" evidence="1">
    <location>
        <begin position="923"/>
        <end position="932"/>
    </location>
</feature>
<feature type="compositionally biased region" description="Basic residues" evidence="1">
    <location>
        <begin position="195"/>
        <end position="222"/>
    </location>
</feature>
<feature type="region of interest" description="Disordered" evidence="1">
    <location>
        <begin position="600"/>
        <end position="624"/>
    </location>
</feature>